<evidence type="ECO:0008006" key="5">
    <source>
        <dbReference type="Google" id="ProtNLM"/>
    </source>
</evidence>
<dbReference type="SUPFAM" id="SSF81383">
    <property type="entry name" value="F-box domain"/>
    <property type="match status" value="5"/>
</dbReference>
<evidence type="ECO:0000259" key="2">
    <source>
        <dbReference type="SMART" id="SM00579"/>
    </source>
</evidence>
<name>A0A8D9DTG1_BRACM</name>
<reference evidence="3 4" key="1">
    <citation type="submission" date="2021-07" db="EMBL/GenBank/DDBJ databases">
        <authorList>
            <consortium name="Genoscope - CEA"/>
            <person name="William W."/>
        </authorList>
    </citation>
    <scope>NUCLEOTIDE SEQUENCE [LARGE SCALE GENOMIC DNA]</scope>
</reference>
<dbReference type="PANTHER" id="PTHR31900:SF33">
    <property type="entry name" value="PROTEIN WITH RNI-LIKE_FBD-LIKE DOMAIN"/>
    <property type="match status" value="1"/>
</dbReference>
<sequence>MEKLFYNSQKRLGVSSSSVRQGEERVVISEEDRISSLPDPLLCHILGFLTIDEAVWTSVLSSRWRHLWKWVPRLELDSSYFPSDKVCVDFIDEFLAFQGNCYLREFKLTIDHDVFYSDVSLYQPCLGRVDMRKIERFQVENRFEKLGVDNIATPLTLSVCEAFVCLKLHYVRLNDDLKSLSLPCLKIMYLEDVVMPSDAAAEALISSSPVLEVLKISLSRDDVMVALRVCSASLKSFTLKGAERCYVRGHSSVLIDAPKLEYLSLMDYYQFRSFKITSVAESFKVDIDVDFMLRYSSEMKIVYSLFKNLSGVEDMTISWNSLEFMYSFHDMKPPPKFHDLTRLHATMSLNTSLELLPIVLKSCPNLKHFTLVLVIDDDPDAGSSSTRLSTVLPRCLVSSLESVEMESPVTEIATELKLARYFMKNSTTLKKLVLRLKDCALKPCVLEQLVKSSRCYGLSQFDVIPVVPTPNPWPEGLGVSSSSVREEEEERVVIRGEDMISSLPEPLLCDILSFLTTEQAVQTSVLSSRWRHVWRWVPRLELDSSDFTDNQACGYFIDKFLAFQGKNYLREFKLTIDHDIFGGDSSLYELCLSKVDMRRKLERFQVESTFGPVSFDDDFPTPLTLSVCEALVCLKLHYVRLNDDLKSLSLPCLKIMFLEDVVMPCDAAAEALISSSPVLEVLKISRSRDDAVVALRVCSASLKSFTLKGAEVLCPRGNYSVLIDAPKLEYLSLMDYYHFRSFEIISAAESFKVDIDVEFAEKNNFMLELIIFFTFINNFSGVKDMTMSWRTLQFIYEIHRMRTLPKFHDLTRLRATVCLNASTELLPMLLESCPNLKHLTLELFIDHPVASITGLSTVMLHPCLLSSLESVEIESPVTEEANELDLARCFMCNSTTLKKLVIRLHQSSIGEKHKPCVLEQLVEDSRRYGLSQFEVLPVVPTLNPLPEGLGAYSSSSVREGGKDLISSLPEPLLVHLLSFLTTEHAVWTSVLSSRWRHLWKWVPRLELDSFDFTNDKVCVDFIDEFLAFQGKSYLREFKLTIDHDEFDRDSEVSLYEPCLGRVDMRKLERFQVQNRFGRGAFDDFRTRLTLSACEALVCLKLHFVSLNEFESLSLPCLKIMFLEDVVLPSDAAAEALISSSPVLEVLKICLSRDDFVVALRVCSPSLKSFTLKRVEPIYPRGHSVLIDAPKLEYLSLVDYYHFRSFEIISKAESFKVDVDVEFELLTDYLAEKKIVYNLLDNFSGVKDMTMSWKTLQFIYSSHETNPLPKFHGLTRLCATMRLNASPELLPVVLESCPNLKHLTLELFFDYPIRWLSEFSTLLPRCLVSSLESIEMESPVTEVATELDLARYFMKNSTTLKKLVLRLDQSSGEQHKPGVLEQLKKYSRRYGLSQFEVLPVVPTPNPLPPGSGVSSISAREGEERAVISGEEEDRISSLPDPLLCHILCFLTTEQAVWTSVLSSRWRYLWKWVPRLELDSFDFTNDKVCVDFIDEFLAFQGKSYLREFKLSIDHDVSNSNLSLYGPCLGRVVDLRKLERFQVENEFEHGGIVYIRLTLSASEALVSLKLHSLWLNGFKSLSLPCLKIMFLEDVGLPSDAAAEELISCSPVLQVLKICLCKYDSVVALRVCSPSLKSFTLKRVEPRYSRGHSVVIDAPKLGYLSLTDYYHFSSFEITSVADSFKVDIDVEFEVMSDYLMEMKIVYNLLKNFSGVTEMTISWKTLEFIYSFHQTNPVPKFHDLTCLRATMCLNASPKLLPIVLESCPNLKHLTLELFLDPVRRLSERSTVLSRCLVSSLESVEMESPVTEIAIELVLARYFMRNSTTLKKLVLRLNQSSTGEKHKPGVLEQLKKYSRRYKLSKFEVLPVVPTPSPWPGLSETVKFDIDVVLSNTLNILTFVSHARDMTISRRTIEFIYYNLEINRRSKFHGLARLRATIFLNSSPEMMPVILEACPNLKHLTLFIYNSPQTNFLPKFHGLTRLRVTICLNASSELLPIVLESCPNLKHLTLELLIHYPEVVIARLSTVLPRCLVSSLESVEMESPVTELATELDLARYFMKNSTTLKKLVLRLNQSSTGVKHKPGVLDQLIESPRLSSLCQLEVIPVVFFSLKVKEKAMQGGRSGTSGEDRISILPEPLLCHILTFLTTKESVRTSVLSSRWRDIWLWVPRLDLDQSDFSEENTCVSFIDKFLNFRGESYLRGFKLNTDHNDDDEGPSVEEACLMRVVNKCKIQHFEIKNYFGFCYLEMSLVFSMCDTLVSLKLSFVMMSDYDQSCSLPCLKTLHLEKVVFQSDEVAEALISSSPVLKDLKMSQSEYDSVQVLRVRSKSLKSFTLERADPDRVENSLETVVMDTPSLEYLNLINYQYTSFQIVSMSESVKFDIDVVLLSIICNFLSFVSHVRDMTISRRTLEFIYYHLEINRRSKFYGLARLRATMFSNSSPAMLPVILEACPNLKHLTLELVYHFLVTEGTSRLLNLLPPSLISSLESVEIESPITDKATELELVRYFLENSTRLEKIVLRLNQSCLRKHKPGFLKQLIEYPRCSGLCQFVILHC</sequence>
<feature type="domain" description="F-box" evidence="1">
    <location>
        <begin position="968"/>
        <end position="1007"/>
    </location>
</feature>
<evidence type="ECO:0000313" key="3">
    <source>
        <dbReference type="EMBL" id="CAG7879564.1"/>
    </source>
</evidence>
<gene>
    <name evidence="3" type="ORF">BRAPAZ1V2_A03P09070.2</name>
</gene>
<dbReference type="Proteomes" id="UP000694005">
    <property type="component" value="Chromosome A03"/>
</dbReference>
<feature type="domain" description="FBD" evidence="2">
    <location>
        <begin position="394"/>
        <end position="464"/>
    </location>
</feature>
<dbReference type="InterPro" id="IPR013101">
    <property type="entry name" value="LRR_PRU1-like"/>
</dbReference>
<dbReference type="SMART" id="SM00256">
    <property type="entry name" value="FBOX"/>
    <property type="match status" value="5"/>
</dbReference>
<organism evidence="3 4">
    <name type="scientific">Brassica campestris</name>
    <name type="common">Field mustard</name>
    <dbReference type="NCBI Taxonomy" id="3711"/>
    <lineage>
        <taxon>Eukaryota</taxon>
        <taxon>Viridiplantae</taxon>
        <taxon>Streptophyta</taxon>
        <taxon>Embryophyta</taxon>
        <taxon>Tracheophyta</taxon>
        <taxon>Spermatophyta</taxon>
        <taxon>Magnoliopsida</taxon>
        <taxon>eudicotyledons</taxon>
        <taxon>Gunneridae</taxon>
        <taxon>Pentapetalae</taxon>
        <taxon>rosids</taxon>
        <taxon>malvids</taxon>
        <taxon>Brassicales</taxon>
        <taxon>Brassicaceae</taxon>
        <taxon>Brassiceae</taxon>
        <taxon>Brassica</taxon>
    </lineage>
</organism>
<feature type="domain" description="FBD" evidence="2">
    <location>
        <begin position="2477"/>
        <end position="2550"/>
    </location>
</feature>
<dbReference type="InterPro" id="IPR050232">
    <property type="entry name" value="FBL13/AtMIF1-like"/>
</dbReference>
<dbReference type="Pfam" id="PF00646">
    <property type="entry name" value="F-box"/>
    <property type="match status" value="5"/>
</dbReference>
<dbReference type="Pfam" id="PF08387">
    <property type="entry name" value="FBD"/>
    <property type="match status" value="6"/>
</dbReference>
<dbReference type="SMART" id="SM00579">
    <property type="entry name" value="FBD"/>
    <property type="match status" value="6"/>
</dbReference>
<dbReference type="Pfam" id="PF07723">
    <property type="entry name" value="LRR_2"/>
    <property type="match status" value="5"/>
</dbReference>
<evidence type="ECO:0000313" key="4">
    <source>
        <dbReference type="Proteomes" id="UP000694005"/>
    </source>
</evidence>
<dbReference type="InterPro" id="IPR032675">
    <property type="entry name" value="LRR_dom_sf"/>
</dbReference>
<feature type="domain" description="FBD" evidence="2">
    <location>
        <begin position="862"/>
        <end position="936"/>
    </location>
</feature>
<dbReference type="InterPro" id="IPR053781">
    <property type="entry name" value="F-box_AtFBL13-like"/>
</dbReference>
<accession>A0A8D9DTG1</accession>
<dbReference type="EMBL" id="LS974619">
    <property type="protein sequence ID" value="CAG7879564.1"/>
    <property type="molecule type" value="Genomic_DNA"/>
</dbReference>
<feature type="domain" description="F-box" evidence="1">
    <location>
        <begin position="1437"/>
        <end position="1476"/>
    </location>
</feature>
<dbReference type="InterPro" id="IPR001810">
    <property type="entry name" value="F-box_dom"/>
</dbReference>
<protein>
    <recommendedName>
        <fullName evidence="5">F-box domain-containing protein</fullName>
    </recommendedName>
</protein>
<feature type="domain" description="F-box" evidence="1">
    <location>
        <begin position="2131"/>
        <end position="2170"/>
    </location>
</feature>
<dbReference type="Gene3D" id="3.80.10.10">
    <property type="entry name" value="Ribonuclease Inhibitor"/>
    <property type="match status" value="5"/>
</dbReference>
<feature type="domain" description="F-box" evidence="1">
    <location>
        <begin position="503"/>
        <end position="542"/>
    </location>
</feature>
<feature type="domain" description="F-box" evidence="1">
    <location>
        <begin position="37"/>
        <end position="76"/>
    </location>
</feature>
<feature type="domain" description="FBD" evidence="2">
    <location>
        <begin position="1789"/>
        <end position="1863"/>
    </location>
</feature>
<dbReference type="PANTHER" id="PTHR31900">
    <property type="entry name" value="F-BOX/RNI SUPERFAMILY PROTEIN-RELATED"/>
    <property type="match status" value="1"/>
</dbReference>
<proteinExistence type="predicted"/>
<dbReference type="InterPro" id="IPR036047">
    <property type="entry name" value="F-box-like_dom_sf"/>
</dbReference>
<evidence type="ECO:0000259" key="1">
    <source>
        <dbReference type="SMART" id="SM00256"/>
    </source>
</evidence>
<dbReference type="InterPro" id="IPR006566">
    <property type="entry name" value="FBD"/>
</dbReference>
<feature type="domain" description="FBD" evidence="2">
    <location>
        <begin position="1324"/>
        <end position="1397"/>
    </location>
</feature>
<feature type="domain" description="FBD" evidence="2">
    <location>
        <begin position="2027"/>
        <end position="2101"/>
    </location>
</feature>
<dbReference type="CDD" id="cd22160">
    <property type="entry name" value="F-box_AtFBL13-like"/>
    <property type="match status" value="5"/>
</dbReference>
<dbReference type="Gramene" id="A03p09070.2_BraZ1">
    <property type="protein sequence ID" value="A03p09070.2_BraZ1.CDS"/>
    <property type="gene ID" value="A03g09070.2_BraZ1"/>
</dbReference>
<dbReference type="SUPFAM" id="SSF52047">
    <property type="entry name" value="RNI-like"/>
    <property type="match status" value="6"/>
</dbReference>